<dbReference type="InterPro" id="IPR002130">
    <property type="entry name" value="Cyclophilin-type_PPIase_dom"/>
</dbReference>
<dbReference type="GO" id="GO:0000324">
    <property type="term" value="C:fungal-type vacuole"/>
    <property type="evidence" value="ECO:0007669"/>
    <property type="project" value="TreeGrafter"/>
</dbReference>
<keyword evidence="6" id="KW-1185">Reference proteome</keyword>
<keyword evidence="2" id="KW-0472">Membrane</keyword>
<feature type="chain" id="PRO_5035318864" evidence="3">
    <location>
        <begin position="20"/>
        <end position="316"/>
    </location>
</feature>
<evidence type="ECO:0000313" key="5">
    <source>
        <dbReference type="EMBL" id="CDF91348.1"/>
    </source>
</evidence>
<evidence type="ECO:0000259" key="4">
    <source>
        <dbReference type="PROSITE" id="PS50072"/>
    </source>
</evidence>
<dbReference type="InterPro" id="IPR029000">
    <property type="entry name" value="Cyclophilin-like_dom_sf"/>
</dbReference>
<dbReference type="CDD" id="cd00317">
    <property type="entry name" value="cyclophilin"/>
    <property type="match status" value="1"/>
</dbReference>
<keyword evidence="2" id="KW-1133">Transmembrane helix</keyword>
<evidence type="ECO:0000313" key="6">
    <source>
        <dbReference type="Proteomes" id="UP000019375"/>
    </source>
</evidence>
<proteinExistence type="predicted"/>
<evidence type="ECO:0000256" key="2">
    <source>
        <dbReference type="SAM" id="Phobius"/>
    </source>
</evidence>
<dbReference type="SUPFAM" id="SSF50891">
    <property type="entry name" value="Cyclophilin-like"/>
    <property type="match status" value="1"/>
</dbReference>
<dbReference type="Proteomes" id="UP000019375">
    <property type="component" value="Unassembled WGS sequence"/>
</dbReference>
<comment type="catalytic activity">
    <reaction evidence="1">
        <text>[protein]-peptidylproline (omega=180) = [protein]-peptidylproline (omega=0)</text>
        <dbReference type="Rhea" id="RHEA:16237"/>
        <dbReference type="Rhea" id="RHEA-COMP:10747"/>
        <dbReference type="Rhea" id="RHEA-COMP:10748"/>
        <dbReference type="ChEBI" id="CHEBI:83833"/>
        <dbReference type="ChEBI" id="CHEBI:83834"/>
        <dbReference type="EC" id="5.2.1.8"/>
    </reaction>
</comment>
<feature type="domain" description="PPIase cyclophilin-type" evidence="4">
    <location>
        <begin position="57"/>
        <end position="227"/>
    </location>
</feature>
<dbReference type="PANTHER" id="PTHR11071:SF568">
    <property type="entry name" value="PEPTIDYL-PROLYL CIS-TRANS ISOMERASE CPR4-RELATED"/>
    <property type="match status" value="1"/>
</dbReference>
<dbReference type="GO" id="GO:0003755">
    <property type="term" value="F:peptidyl-prolyl cis-trans isomerase activity"/>
    <property type="evidence" value="ECO:0007669"/>
    <property type="project" value="UniProtKB-EC"/>
</dbReference>
<name>A0A8J2XDK9_ZYGB2</name>
<protein>
    <submittedName>
        <fullName evidence="5">ZYBA0S11-00782g1_1</fullName>
    </submittedName>
</protein>
<dbReference type="GO" id="GO:0006457">
    <property type="term" value="P:protein folding"/>
    <property type="evidence" value="ECO:0007669"/>
    <property type="project" value="TreeGrafter"/>
</dbReference>
<evidence type="ECO:0000256" key="1">
    <source>
        <dbReference type="ARBA" id="ARBA00000971"/>
    </source>
</evidence>
<dbReference type="GO" id="GO:0005783">
    <property type="term" value="C:endoplasmic reticulum"/>
    <property type="evidence" value="ECO:0007669"/>
    <property type="project" value="TreeGrafter"/>
</dbReference>
<dbReference type="OrthoDB" id="193499at2759"/>
<dbReference type="Pfam" id="PF00160">
    <property type="entry name" value="Pro_isomerase"/>
    <property type="match status" value="1"/>
</dbReference>
<dbReference type="PROSITE" id="PS50072">
    <property type="entry name" value="CSA_PPIASE_2"/>
    <property type="match status" value="1"/>
</dbReference>
<keyword evidence="2" id="KW-0812">Transmembrane</keyword>
<dbReference type="Gene3D" id="2.40.100.10">
    <property type="entry name" value="Cyclophilin-like"/>
    <property type="match status" value="1"/>
</dbReference>
<dbReference type="EMBL" id="HG316464">
    <property type="protein sequence ID" value="CDF91348.1"/>
    <property type="molecule type" value="Genomic_DNA"/>
</dbReference>
<reference evidence="6" key="1">
    <citation type="journal article" date="2013" name="Genome Announc.">
        <title>Genome sequence of the food spoilage yeast Zygosaccharomyces bailii CLIB 213(T).</title>
        <authorList>
            <person name="Galeote V."/>
            <person name="Bigey F."/>
            <person name="Devillers H."/>
            <person name="Neuveglise C."/>
            <person name="Dequin S."/>
        </authorList>
    </citation>
    <scope>NUCLEOTIDE SEQUENCE [LARGE SCALE GENOMIC DNA]</scope>
    <source>
        <strain evidence="6">CLIB 213 / ATCC 58445 / CBS 680 / CCRC 21525 / NBRC 1098 / NCYC 1416 / NRRL Y-2227</strain>
    </source>
</reference>
<accession>A0A8J2XDK9</accession>
<dbReference type="AlphaFoldDB" id="A0A8J2XDK9"/>
<keyword evidence="3" id="KW-0732">Signal</keyword>
<feature type="transmembrane region" description="Helical" evidence="2">
    <location>
        <begin position="285"/>
        <end position="303"/>
    </location>
</feature>
<sequence>MFAKVILFCLWASLSLGFALPPVVVGSTKTTPGQVDKDRLYEPNPPTTHSVLIVLEYFDEEQQKPVEQEMILELYGTVAPKTVKNFAMLGKGVRIHFEGAEEGQVETVSYKDSLLHYLVPGKLIQGGKIFEKDVPFSVYNGNWAVENFDLKHDRPGRLSMANDGPEAQNSQFFITTGLEPEQELDGKYVVFGQVVAGLDKLIQKIQYVPVDSEGKPEHDIKLKYVLVYELVLADSNAMHSTYLQDLKDYKNGDITKGITMTSTFAEGREEEKELNDIKFNDLHHPLAKVLIGVLVLLIVYVVARGRKASKLIRRRI</sequence>
<organism evidence="5 6">
    <name type="scientific">Zygosaccharomyces bailii (strain CLIB 213 / ATCC 58445 / CBS 680 / BCRC 21525 / NBRC 1098 / NCYC 1416 / NRRL Y-2227)</name>
    <dbReference type="NCBI Taxonomy" id="1333698"/>
    <lineage>
        <taxon>Eukaryota</taxon>
        <taxon>Fungi</taxon>
        <taxon>Dikarya</taxon>
        <taxon>Ascomycota</taxon>
        <taxon>Saccharomycotina</taxon>
        <taxon>Saccharomycetes</taxon>
        <taxon>Saccharomycetales</taxon>
        <taxon>Saccharomycetaceae</taxon>
        <taxon>Zygosaccharomyces</taxon>
    </lineage>
</organism>
<evidence type="ECO:0000256" key="3">
    <source>
        <dbReference type="SAM" id="SignalP"/>
    </source>
</evidence>
<dbReference type="PRINTS" id="PR00153">
    <property type="entry name" value="CSAPPISMRASE"/>
</dbReference>
<feature type="signal peptide" evidence="3">
    <location>
        <begin position="1"/>
        <end position="19"/>
    </location>
</feature>
<dbReference type="GO" id="GO:0016018">
    <property type="term" value="F:cyclosporin A binding"/>
    <property type="evidence" value="ECO:0007669"/>
    <property type="project" value="TreeGrafter"/>
</dbReference>
<gene>
    <name evidence="5" type="ORF">BN860_00782g</name>
</gene>
<dbReference type="PANTHER" id="PTHR11071">
    <property type="entry name" value="PEPTIDYL-PROLYL CIS-TRANS ISOMERASE"/>
    <property type="match status" value="1"/>
</dbReference>